<keyword evidence="3" id="KW-0597">Phosphoprotein</keyword>
<dbReference type="InterPro" id="IPR001245">
    <property type="entry name" value="Ser-Thr/Tyr_kinase_cat_dom"/>
</dbReference>
<protein>
    <recommendedName>
        <fullName evidence="2">receptor protein-tyrosine kinase</fullName>
        <ecNumber evidence="2">2.7.10.1</ecNumber>
    </recommendedName>
</protein>
<evidence type="ECO:0000256" key="14">
    <source>
        <dbReference type="ARBA" id="ARBA00051243"/>
    </source>
</evidence>
<dbReference type="Gene3D" id="2.10.220.10">
    <property type="entry name" value="Hormone Receptor, Insulin-like Growth Factor Receptor 1, Chain A, domain 2"/>
    <property type="match status" value="3"/>
</dbReference>
<dbReference type="GO" id="GO:0004714">
    <property type="term" value="F:transmembrane receptor protein tyrosine kinase activity"/>
    <property type="evidence" value="ECO:0007669"/>
    <property type="project" value="UniProtKB-EC"/>
</dbReference>
<evidence type="ECO:0000256" key="12">
    <source>
        <dbReference type="ARBA" id="ARBA00023170"/>
    </source>
</evidence>
<feature type="signal peptide" evidence="18">
    <location>
        <begin position="1"/>
        <end position="32"/>
    </location>
</feature>
<dbReference type="PANTHER" id="PTHR24416:SF566">
    <property type="entry name" value="EPIDERMAL GROWTH FACTOR RECEPTOR"/>
    <property type="match status" value="1"/>
</dbReference>
<keyword evidence="4" id="KW-0808">Transferase</keyword>
<dbReference type="FunFam" id="3.30.200.20:FF:000422">
    <property type="entry name" value="Receptor protein-tyrosine kinase"/>
    <property type="match status" value="1"/>
</dbReference>
<sequence>MRCFIYYGSGSYTMKHFLESFVLAGLLLQAYGQTGYPDESTICFGTNSGFSMGEDRIDHYSKMWRRYENCTIVKGNLEITGLEKQDLNVSFLQNIEEITGYLLIGLNYVKTLPLDKLRIIRGRELYDDKYSLIVTSNYNKEDPKQGMEYLRLQKLTEIVRGDILVRKNLLLCHTDTVDWMDMMNNASRKLKNWTAEIRSNAHDDLCQPCPSSCNGYCWKDLPALCQTRTNMICSKSCDGTRCRGPGRNDCCDKECAVGCTGPRSDNCMVCLHVNDSGSCELQCPPKHIYDSAAKQNVPNPKFRYNYHDQCVDKCPSNLLVELSGCVKSCRRGYHNDGNSTCVPCTPQSCEKECNGIGLHGGELADEKTVNSLNVHHFKDCKIINGNLIFHSYVFKGDNHSSLPPLTVEQVTEAFKSVREITGYLHIVSWPEELRDFSVFQNLEQIGGTDLVKDLASLVIQDSMSPVGPFYLKHIESLGFKSLKTILHGNIYIGFLRKLCYARLVNWSALLKDPKEHRSFHNGILLRSNKPNCDNISCDPSCLNGCWGSGADECVSCRNYSFEGTCLPECSFHLGIYTVEGNHGCAKCDSKCNSTCSGPGPYNCTSCKYYRDGDKCVSECPTDKWPDRVTGECMPCHNVCQIYEGDRICSGPNKTLGEGGCHRCEHVVASRTLDKFVCMPPDETCPDAHYLRSTVTAKYTCMPCYEGCRNCTGIAREDCLHAIGSTFLIPILVPIFVVLMVVIITLFLYNRRRKQLLKKRQHSMRVLGIDPQSAEEQYADPRVRLMEPMTPSGVAPNQAQLRIVKEAELRIGKILGSGAFGTVHKGYWIPDLAPRERVKVPVAIKVLREDSSQVASNEILDEAFVMASCEHTNLVRLLGISLSHQIMLITQLMPLGNLLEYVRDNKDNIGSQHLLNWSLQIAKGMRYLSEEKHLVHRDLAARNVLVKSPDHVRITDFGLAKLLDVNEDVYRAEGGKMPIKWLALESIQHRIFTQKSDVWSFGVTMWELMTFGKKPYENVPATDVHLLLEKGERLPQPHVCTIDIYMMLIKCWTVDAEARPNFRELTEELSKMARDPQRYLVVANDGSKRELPSPNTTEFLRALAHEEGDDFPITDAEEYLHPQHTENQNNGFHLMQPPSMVPWKRAPTSASSQQALLERRTGGLPSTAYDRRLDSVQTTMTNLSSISGSLPNGTSTPFASVTNPLTEFDEETEDMMLNTPTFHRGDGSVFNPRTISESSDVFSNGPMVKRDQYPPGMVECVLPDQHRPVRPREDSTNLRYSAEPVALHRVQTKPNGATSIPAASRKPKVTFQSDEDGYLSPTDEANQKPEYFDTSEFPPSPMSLHPPTFDLPTSNASSLANPEYEAAFPTAADTSRTPKKSLVDDEGYEIPLTANSDVEYENTTMPLTNHDGLLTLRHLSQSGDSSSSEKRDSGMQSDDDDAKKSSSAVANPNYDFIGDVRTGDVTPPDDVASDAPPEYVNTPGEQFKDDDIFTLLNEKKDKLGPMGGTDAVMRTYSEPDSGVGIEVAVDNLLYHKLGTTAWVPSD</sequence>
<keyword evidence="11" id="KW-0829">Tyrosine-protein kinase</keyword>
<dbReference type="GO" id="GO:0038127">
    <property type="term" value="P:ERBB signaling pathway"/>
    <property type="evidence" value="ECO:0007669"/>
    <property type="project" value="UniProtKB-ARBA"/>
</dbReference>
<feature type="transmembrane region" description="Helical" evidence="17">
    <location>
        <begin position="726"/>
        <end position="748"/>
    </location>
</feature>
<dbReference type="InterPro" id="IPR006212">
    <property type="entry name" value="Furin_repeat"/>
</dbReference>
<keyword evidence="9 17" id="KW-1133">Transmembrane helix</keyword>
<evidence type="ECO:0000256" key="6">
    <source>
        <dbReference type="ARBA" id="ARBA00022741"/>
    </source>
</evidence>
<feature type="region of interest" description="Disordered" evidence="16">
    <location>
        <begin position="1419"/>
        <end position="1467"/>
    </location>
</feature>
<dbReference type="PROSITE" id="PS00109">
    <property type="entry name" value="PROTEIN_KINASE_TYR"/>
    <property type="match status" value="1"/>
</dbReference>
<dbReference type="GO" id="GO:0009925">
    <property type="term" value="C:basal plasma membrane"/>
    <property type="evidence" value="ECO:0007669"/>
    <property type="project" value="TreeGrafter"/>
</dbReference>
<keyword evidence="13" id="KW-0325">Glycoprotein</keyword>
<proteinExistence type="evidence at transcript level"/>
<feature type="binding site" evidence="15">
    <location>
        <position position="844"/>
    </location>
    <ligand>
        <name>ATP</name>
        <dbReference type="ChEBI" id="CHEBI:30616"/>
    </ligand>
</feature>
<feature type="domain" description="Protein kinase" evidence="19">
    <location>
        <begin position="808"/>
        <end position="1079"/>
    </location>
</feature>
<evidence type="ECO:0000256" key="17">
    <source>
        <dbReference type="SAM" id="Phobius"/>
    </source>
</evidence>
<evidence type="ECO:0000259" key="19">
    <source>
        <dbReference type="PROSITE" id="PS50011"/>
    </source>
</evidence>
<gene>
    <name evidence="20" type="primary">Erbb4</name>
</gene>
<evidence type="ECO:0000256" key="5">
    <source>
        <dbReference type="ARBA" id="ARBA00022692"/>
    </source>
</evidence>
<evidence type="ECO:0000256" key="11">
    <source>
        <dbReference type="ARBA" id="ARBA00023137"/>
    </source>
</evidence>
<evidence type="ECO:0000256" key="15">
    <source>
        <dbReference type="PROSITE-ProRule" id="PRU10141"/>
    </source>
</evidence>
<dbReference type="SMART" id="SM00219">
    <property type="entry name" value="TyrKc"/>
    <property type="match status" value="1"/>
</dbReference>
<evidence type="ECO:0000256" key="13">
    <source>
        <dbReference type="ARBA" id="ARBA00023180"/>
    </source>
</evidence>
<dbReference type="Gene3D" id="3.30.200.20">
    <property type="entry name" value="Phosphorylase Kinase, domain 1"/>
    <property type="match status" value="1"/>
</dbReference>
<dbReference type="GO" id="GO:0022008">
    <property type="term" value="P:neurogenesis"/>
    <property type="evidence" value="ECO:0007669"/>
    <property type="project" value="TreeGrafter"/>
</dbReference>
<keyword evidence="5 17" id="KW-0812">Transmembrane</keyword>
<dbReference type="InterPro" id="IPR032778">
    <property type="entry name" value="GF_recep_IV"/>
</dbReference>
<dbReference type="GO" id="GO:0008284">
    <property type="term" value="P:positive regulation of cell population proliferation"/>
    <property type="evidence" value="ECO:0007669"/>
    <property type="project" value="TreeGrafter"/>
</dbReference>
<evidence type="ECO:0000256" key="1">
    <source>
        <dbReference type="ARBA" id="ARBA00004479"/>
    </source>
</evidence>
<dbReference type="SUPFAM" id="SSF56112">
    <property type="entry name" value="Protein kinase-like (PK-like)"/>
    <property type="match status" value="1"/>
</dbReference>
<dbReference type="PRINTS" id="PR00109">
    <property type="entry name" value="TYRKINASE"/>
</dbReference>
<keyword evidence="12 20" id="KW-0675">Receptor</keyword>
<dbReference type="Pfam" id="PF07714">
    <property type="entry name" value="PK_Tyr_Ser-Thr"/>
    <property type="match status" value="1"/>
</dbReference>
<dbReference type="SUPFAM" id="SSF52058">
    <property type="entry name" value="L domain-like"/>
    <property type="match status" value="2"/>
</dbReference>
<organism evidence="20">
    <name type="scientific">Phallusia mammillata</name>
    <dbReference type="NCBI Taxonomy" id="59560"/>
    <lineage>
        <taxon>Eukaryota</taxon>
        <taxon>Metazoa</taxon>
        <taxon>Chordata</taxon>
        <taxon>Tunicata</taxon>
        <taxon>Ascidiacea</taxon>
        <taxon>Phlebobranchia</taxon>
        <taxon>Ascidiidae</taxon>
        <taxon>Phallusia</taxon>
    </lineage>
</organism>
<dbReference type="PANTHER" id="PTHR24416">
    <property type="entry name" value="TYROSINE-PROTEIN KINASE RECEPTOR"/>
    <property type="match status" value="1"/>
</dbReference>
<accession>A0A6F9DCV0</accession>
<dbReference type="PROSITE" id="PS50011">
    <property type="entry name" value="PROTEIN_KINASE_DOM"/>
    <property type="match status" value="1"/>
</dbReference>
<keyword evidence="6 15" id="KW-0547">Nucleotide-binding</keyword>
<dbReference type="Pfam" id="PF00757">
    <property type="entry name" value="Furin-like"/>
    <property type="match status" value="1"/>
</dbReference>
<dbReference type="Pfam" id="PF14843">
    <property type="entry name" value="GF_recep_IV"/>
    <property type="match status" value="1"/>
</dbReference>
<evidence type="ECO:0000256" key="8">
    <source>
        <dbReference type="ARBA" id="ARBA00022840"/>
    </source>
</evidence>
<dbReference type="CDD" id="cd00064">
    <property type="entry name" value="FU"/>
    <property type="match status" value="3"/>
</dbReference>
<dbReference type="EMBL" id="LR784911">
    <property type="protein sequence ID" value="CAB3243195.1"/>
    <property type="molecule type" value="mRNA"/>
</dbReference>
<dbReference type="CDD" id="cd05057">
    <property type="entry name" value="PTKc_EGFR_like"/>
    <property type="match status" value="1"/>
</dbReference>
<evidence type="ECO:0000256" key="7">
    <source>
        <dbReference type="ARBA" id="ARBA00022777"/>
    </source>
</evidence>
<dbReference type="FunFam" id="1.10.510.10:FF:000027">
    <property type="entry name" value="Receptor protein-tyrosine kinase"/>
    <property type="match status" value="1"/>
</dbReference>
<dbReference type="InterPro" id="IPR020635">
    <property type="entry name" value="Tyr_kinase_cat_dom"/>
</dbReference>
<keyword evidence="10 17" id="KW-0472">Membrane</keyword>
<comment type="subcellular location">
    <subcellularLocation>
        <location evidence="1">Membrane</location>
        <topology evidence="1">Single-pass type I membrane protein</topology>
    </subcellularLocation>
</comment>
<dbReference type="InterPro" id="IPR009030">
    <property type="entry name" value="Growth_fac_rcpt_cys_sf"/>
</dbReference>
<comment type="catalytic activity">
    <reaction evidence="14">
        <text>L-tyrosyl-[protein] + ATP = O-phospho-L-tyrosyl-[protein] + ADP + H(+)</text>
        <dbReference type="Rhea" id="RHEA:10596"/>
        <dbReference type="Rhea" id="RHEA-COMP:10136"/>
        <dbReference type="Rhea" id="RHEA-COMP:20101"/>
        <dbReference type="ChEBI" id="CHEBI:15378"/>
        <dbReference type="ChEBI" id="CHEBI:30616"/>
        <dbReference type="ChEBI" id="CHEBI:46858"/>
        <dbReference type="ChEBI" id="CHEBI:61978"/>
        <dbReference type="ChEBI" id="CHEBI:456216"/>
        <dbReference type="EC" id="2.7.10.1"/>
    </reaction>
</comment>
<evidence type="ECO:0000256" key="3">
    <source>
        <dbReference type="ARBA" id="ARBA00022553"/>
    </source>
</evidence>
<keyword evidence="8 15" id="KW-0067">ATP-binding</keyword>
<evidence type="ECO:0000256" key="2">
    <source>
        <dbReference type="ARBA" id="ARBA00011902"/>
    </source>
</evidence>
<feature type="region of interest" description="Disordered" evidence="16">
    <location>
        <begin position="1293"/>
        <end position="1330"/>
    </location>
</feature>
<dbReference type="InterPro" id="IPR036941">
    <property type="entry name" value="Rcpt_L-dom_sf"/>
</dbReference>
<reference evidence="20" key="1">
    <citation type="submission" date="2020-04" db="EMBL/GenBank/DDBJ databases">
        <authorList>
            <person name="Neveu A P."/>
        </authorList>
    </citation>
    <scope>NUCLEOTIDE SEQUENCE</scope>
    <source>
        <tissue evidence="20">Whole embryo</tissue>
    </source>
</reference>
<dbReference type="SMART" id="SM00261">
    <property type="entry name" value="FU"/>
    <property type="match status" value="4"/>
</dbReference>
<dbReference type="GO" id="GO:0005524">
    <property type="term" value="F:ATP binding"/>
    <property type="evidence" value="ECO:0007669"/>
    <property type="project" value="UniProtKB-UniRule"/>
</dbReference>
<dbReference type="InterPro" id="IPR050122">
    <property type="entry name" value="RTK"/>
</dbReference>
<dbReference type="Gene3D" id="1.10.510.10">
    <property type="entry name" value="Transferase(Phosphotransferase) domain 1"/>
    <property type="match status" value="1"/>
</dbReference>
<dbReference type="Pfam" id="PF01030">
    <property type="entry name" value="Recep_L_domain"/>
    <property type="match status" value="2"/>
</dbReference>
<feature type="chain" id="PRO_5026095295" description="receptor protein-tyrosine kinase" evidence="18">
    <location>
        <begin position="33"/>
        <end position="1545"/>
    </location>
</feature>
<dbReference type="InterPro" id="IPR008266">
    <property type="entry name" value="Tyr_kinase_AS"/>
</dbReference>
<dbReference type="GO" id="GO:0043235">
    <property type="term" value="C:receptor complex"/>
    <property type="evidence" value="ECO:0007669"/>
    <property type="project" value="TreeGrafter"/>
</dbReference>
<evidence type="ECO:0000256" key="9">
    <source>
        <dbReference type="ARBA" id="ARBA00022989"/>
    </source>
</evidence>
<dbReference type="InterPro" id="IPR017441">
    <property type="entry name" value="Protein_kinase_ATP_BS"/>
</dbReference>
<dbReference type="InterPro" id="IPR000494">
    <property type="entry name" value="Rcpt_L-dom"/>
</dbReference>
<evidence type="ECO:0000256" key="10">
    <source>
        <dbReference type="ARBA" id="ARBA00023136"/>
    </source>
</evidence>
<evidence type="ECO:0000256" key="18">
    <source>
        <dbReference type="SAM" id="SignalP"/>
    </source>
</evidence>
<evidence type="ECO:0000256" key="4">
    <source>
        <dbReference type="ARBA" id="ARBA00022679"/>
    </source>
</evidence>
<keyword evidence="7 20" id="KW-0418">Kinase</keyword>
<dbReference type="InterPro" id="IPR006211">
    <property type="entry name" value="Furin-like_Cys-rich_dom"/>
</dbReference>
<dbReference type="EC" id="2.7.10.1" evidence="2"/>
<evidence type="ECO:0000256" key="16">
    <source>
        <dbReference type="SAM" id="MobiDB-lite"/>
    </source>
</evidence>
<keyword evidence="18" id="KW-0732">Signal</keyword>
<dbReference type="SUPFAM" id="SSF57184">
    <property type="entry name" value="Growth factor receptor domain"/>
    <property type="match status" value="2"/>
</dbReference>
<dbReference type="InterPro" id="IPR011009">
    <property type="entry name" value="Kinase-like_dom_sf"/>
</dbReference>
<dbReference type="PROSITE" id="PS00107">
    <property type="entry name" value="PROTEIN_KINASE_ATP"/>
    <property type="match status" value="1"/>
</dbReference>
<dbReference type="GO" id="GO:0043066">
    <property type="term" value="P:negative regulation of apoptotic process"/>
    <property type="evidence" value="ECO:0007669"/>
    <property type="project" value="TreeGrafter"/>
</dbReference>
<dbReference type="InterPro" id="IPR000719">
    <property type="entry name" value="Prot_kinase_dom"/>
</dbReference>
<name>A0A6F9DCV0_9ASCI</name>
<dbReference type="Gene3D" id="3.80.20.20">
    <property type="entry name" value="Receptor L-domain"/>
    <property type="match status" value="2"/>
</dbReference>
<evidence type="ECO:0000313" key="20">
    <source>
        <dbReference type="EMBL" id="CAB3243195.1"/>
    </source>
</evidence>